<dbReference type="AlphaFoldDB" id="A0AB36F8H3"/>
<sequence>MLHEIYTASWANIWAAMSAISTTLAVIVAWRAMLRWRNQDELKVKMAFKQAVADYSYCLMHLPTQLQSPVRRVEYMDKCKELVDRLSVCHNAWLLTEGLMAKETDIVEAWEFIFTNHKNYLSGALSSLVLGAHCTTILNKRFVFK</sequence>
<organism evidence="2 3">
    <name type="scientific">Enterobacter asburiae</name>
    <dbReference type="NCBI Taxonomy" id="61645"/>
    <lineage>
        <taxon>Bacteria</taxon>
        <taxon>Pseudomonadati</taxon>
        <taxon>Pseudomonadota</taxon>
        <taxon>Gammaproteobacteria</taxon>
        <taxon>Enterobacterales</taxon>
        <taxon>Enterobacteriaceae</taxon>
        <taxon>Enterobacter</taxon>
        <taxon>Enterobacter cloacae complex</taxon>
    </lineage>
</organism>
<name>A0AB36F8H3_ENTAS</name>
<keyword evidence="1" id="KW-0812">Transmembrane</keyword>
<evidence type="ECO:0000313" key="2">
    <source>
        <dbReference type="EMBL" id="OEH11133.1"/>
    </source>
</evidence>
<dbReference type="Proteomes" id="UP000050495">
    <property type="component" value="Unassembled WGS sequence"/>
</dbReference>
<evidence type="ECO:0000313" key="3">
    <source>
        <dbReference type="Proteomes" id="UP000050495"/>
    </source>
</evidence>
<comment type="caution">
    <text evidence="2">The sequence shown here is derived from an EMBL/GenBank/DDBJ whole genome shotgun (WGS) entry which is preliminary data.</text>
</comment>
<protein>
    <submittedName>
        <fullName evidence="2">Uncharacterized protein</fullName>
    </submittedName>
</protein>
<dbReference type="RefSeq" id="WP_047749216.1">
    <property type="nucleotide sequence ID" value="NZ_JAQNJU010000028.1"/>
</dbReference>
<gene>
    <name evidence="2" type="ORF">AN696_0222945</name>
</gene>
<accession>A0AB36F8H3</accession>
<keyword evidence="1" id="KW-0472">Membrane</keyword>
<dbReference type="EMBL" id="LJEY02000201">
    <property type="protein sequence ID" value="OEH11133.1"/>
    <property type="molecule type" value="Genomic_DNA"/>
</dbReference>
<proteinExistence type="predicted"/>
<feature type="transmembrane region" description="Helical" evidence="1">
    <location>
        <begin position="12"/>
        <end position="33"/>
    </location>
</feature>
<keyword evidence="1" id="KW-1133">Transmembrane helix</keyword>
<evidence type="ECO:0000256" key="1">
    <source>
        <dbReference type="SAM" id="Phobius"/>
    </source>
</evidence>
<reference evidence="2 3" key="1">
    <citation type="submission" date="2016-04" db="EMBL/GenBank/DDBJ databases">
        <authorList>
            <person name="Osei Sekyere J."/>
            <person name="Sivertsen A."/>
            <person name="Pedersen A.T."/>
            <person name="Sundsfjord A."/>
        </authorList>
    </citation>
    <scope>NUCLEOTIDE SEQUENCE [LARGE SCALE GENOMIC DNA]</scope>
    <source>
        <strain evidence="2 3">ST435:939705067</strain>
    </source>
</reference>